<dbReference type="InterPro" id="IPR036259">
    <property type="entry name" value="MFS_trans_sf"/>
</dbReference>
<feature type="transmembrane region" description="Helical" evidence="9">
    <location>
        <begin position="483"/>
        <end position="501"/>
    </location>
</feature>
<comment type="subcellular location">
    <subcellularLocation>
        <location evidence="1">Cell membrane</location>
        <topology evidence="1">Multi-pass membrane protein</topology>
    </subcellularLocation>
</comment>
<dbReference type="PROSITE" id="PS50850">
    <property type="entry name" value="MFS"/>
    <property type="match status" value="1"/>
</dbReference>
<keyword evidence="6 9" id="KW-1133">Transmembrane helix</keyword>
<dbReference type="CDD" id="cd17358">
    <property type="entry name" value="MFS_GLUT6_8_Class3_like"/>
    <property type="match status" value="1"/>
</dbReference>
<feature type="transmembrane region" description="Helical" evidence="9">
    <location>
        <begin position="658"/>
        <end position="679"/>
    </location>
</feature>
<feature type="transmembrane region" description="Helical" evidence="9">
    <location>
        <begin position="507"/>
        <end position="528"/>
    </location>
</feature>
<feature type="transmembrane region" description="Helical" evidence="9">
    <location>
        <begin position="592"/>
        <end position="614"/>
    </location>
</feature>
<dbReference type="Gene3D" id="1.20.1250.20">
    <property type="entry name" value="MFS general substrate transporter like domains"/>
    <property type="match status" value="1"/>
</dbReference>
<evidence type="ECO:0000256" key="8">
    <source>
        <dbReference type="SAM" id="MobiDB-lite"/>
    </source>
</evidence>
<name>A0A336K6J2_CULSO</name>
<evidence type="ECO:0000256" key="2">
    <source>
        <dbReference type="ARBA" id="ARBA00022448"/>
    </source>
</evidence>
<evidence type="ECO:0000256" key="6">
    <source>
        <dbReference type="ARBA" id="ARBA00022989"/>
    </source>
</evidence>
<feature type="transmembrane region" description="Helical" evidence="9">
    <location>
        <begin position="691"/>
        <end position="716"/>
    </location>
</feature>
<feature type="transmembrane region" description="Helical" evidence="9">
    <location>
        <begin position="390"/>
        <end position="413"/>
    </location>
</feature>
<evidence type="ECO:0000256" key="5">
    <source>
        <dbReference type="ARBA" id="ARBA00022692"/>
    </source>
</evidence>
<reference evidence="12" key="2">
    <citation type="submission" date="2018-07" db="EMBL/GenBank/DDBJ databases">
        <authorList>
            <person name="Quirk P.G."/>
            <person name="Krulwich T.A."/>
        </authorList>
    </citation>
    <scope>NUCLEOTIDE SEQUENCE</scope>
</reference>
<dbReference type="InterPro" id="IPR020846">
    <property type="entry name" value="MFS_dom"/>
</dbReference>
<dbReference type="InterPro" id="IPR008949">
    <property type="entry name" value="Isoprenoid_synthase_dom_sf"/>
</dbReference>
<evidence type="ECO:0000256" key="9">
    <source>
        <dbReference type="SAM" id="Phobius"/>
    </source>
</evidence>
<dbReference type="PANTHER" id="PTHR48021">
    <property type="match status" value="1"/>
</dbReference>
<evidence type="ECO:0000259" key="10">
    <source>
        <dbReference type="PROSITE" id="PS50850"/>
    </source>
</evidence>
<proteinExistence type="predicted"/>
<accession>A0A336K6J2</accession>
<keyword evidence="4" id="KW-0762">Sugar transport</keyword>
<dbReference type="EMBL" id="UFQS01000067">
    <property type="protein sequence ID" value="SSW98975.1"/>
    <property type="molecule type" value="Genomic_DNA"/>
</dbReference>
<dbReference type="PROSITE" id="PS00217">
    <property type="entry name" value="SUGAR_TRANSPORT_2"/>
    <property type="match status" value="1"/>
</dbReference>
<keyword evidence="7 9" id="KW-0472">Membrane</keyword>
<evidence type="ECO:0000256" key="3">
    <source>
        <dbReference type="ARBA" id="ARBA00022475"/>
    </source>
</evidence>
<evidence type="ECO:0000256" key="1">
    <source>
        <dbReference type="ARBA" id="ARBA00004651"/>
    </source>
</evidence>
<organism evidence="11">
    <name type="scientific">Culicoides sonorensis</name>
    <name type="common">Biting midge</name>
    <dbReference type="NCBI Taxonomy" id="179676"/>
    <lineage>
        <taxon>Eukaryota</taxon>
        <taxon>Metazoa</taxon>
        <taxon>Ecdysozoa</taxon>
        <taxon>Arthropoda</taxon>
        <taxon>Hexapoda</taxon>
        <taxon>Insecta</taxon>
        <taxon>Pterygota</taxon>
        <taxon>Neoptera</taxon>
        <taxon>Endopterygota</taxon>
        <taxon>Diptera</taxon>
        <taxon>Nematocera</taxon>
        <taxon>Chironomoidea</taxon>
        <taxon>Ceratopogonidae</taxon>
        <taxon>Ceratopogoninae</taxon>
        <taxon>Culicoides</taxon>
        <taxon>Monoculicoides</taxon>
    </lineage>
</organism>
<keyword evidence="3" id="KW-1003">Cell membrane</keyword>
<dbReference type="Gene3D" id="1.10.600.10">
    <property type="entry name" value="Farnesyl Diphosphate Synthase"/>
    <property type="match status" value="1"/>
</dbReference>
<reference evidence="11" key="1">
    <citation type="submission" date="2018-04" db="EMBL/GenBank/DDBJ databases">
        <authorList>
            <person name="Go L.Y."/>
            <person name="Mitchell J.A."/>
        </authorList>
    </citation>
    <scope>NUCLEOTIDE SEQUENCE</scope>
    <source>
        <tissue evidence="11">Whole organism</tissue>
    </source>
</reference>
<protein>
    <submittedName>
        <fullName evidence="11">CSON013479 protein</fullName>
    </submittedName>
</protein>
<evidence type="ECO:0000313" key="11">
    <source>
        <dbReference type="EMBL" id="SSW98975.1"/>
    </source>
</evidence>
<feature type="transmembrane region" description="Helical" evidence="9">
    <location>
        <begin position="351"/>
        <end position="370"/>
    </location>
</feature>
<dbReference type="SUPFAM" id="SSF48576">
    <property type="entry name" value="Terpenoid synthases"/>
    <property type="match status" value="1"/>
</dbReference>
<dbReference type="GO" id="GO:0005886">
    <property type="term" value="C:plasma membrane"/>
    <property type="evidence" value="ECO:0007669"/>
    <property type="project" value="UniProtKB-SubCell"/>
</dbReference>
<feature type="transmembrane region" description="Helical" evidence="9">
    <location>
        <begin position="756"/>
        <end position="776"/>
    </location>
</feature>
<evidence type="ECO:0000256" key="7">
    <source>
        <dbReference type="ARBA" id="ARBA00023136"/>
    </source>
</evidence>
<feature type="compositionally biased region" description="Basic and acidic residues" evidence="8">
    <location>
        <begin position="288"/>
        <end position="300"/>
    </location>
</feature>
<dbReference type="PANTHER" id="PTHR48021:SF33">
    <property type="entry name" value="AT22075P-RELATED"/>
    <property type="match status" value="1"/>
</dbReference>
<feature type="region of interest" description="Disordered" evidence="8">
    <location>
        <begin position="284"/>
        <end position="314"/>
    </location>
</feature>
<dbReference type="InterPro" id="IPR050549">
    <property type="entry name" value="MFS_Trehalose_Transporter"/>
</dbReference>
<dbReference type="SUPFAM" id="SSF103473">
    <property type="entry name" value="MFS general substrate transporter"/>
    <property type="match status" value="1"/>
</dbReference>
<evidence type="ECO:0000256" key="4">
    <source>
        <dbReference type="ARBA" id="ARBA00022597"/>
    </source>
</evidence>
<sequence>MYEESAMTTTTDVSKLNNNALPSIASTSQLINISNATAANITVAIVSTQQQSSMQNQPQTIITEMHPSSSSSTTPTSIGNTILAPISSGFQSASHHVAILSHQGSQGHLGQIGTTKIIINNNSILTHEQVNEAVASASLSPTTTTLCVSSPPPSSNINFNNNNNNESSNLSNKSKAIIPNINNNNNSASNKRNVIVSTNQISGHELSYDQHTLQQQQQHQTSSTHLIITTVPTSIASHSQIVPVTSVSDQDNQHDEQVTTLQNLVTTTCEQLVSPSSGIIVQANSSKSNDEISHENRKDDNNDDGGASTSMSTDNNMVEFDMQDLDGCSTDETSGEGTVMVLFKGGIFAQYYAVGCANLITFIYGIAVGWPSASLPLLKSENTPLPCGPISLLEASWIGSILCIGGALGTIFFSFLADRYGRKPGIMFGFVPMVTSWLLIEFGHNFYSLFFARFFTGFAAGASFQIAPLIVSEVSDVNVRGSLGSLLILFHNGGALVGITLSSYFDYFLVPWVAIILSFIFLLGYSVVPETPKYLMLQGKKSEALKSLEFFKGDSERAQSEFKSYEMSPDQTEEFSQKISCLDICEPATRKALIIGTIIMNSVVFCGAFTLTNYYETIFKEAGSSLSPAMSSIIVAFIQFAGTYSATLTVERIGRKTLILTSAYIAAILLAIIGLYSYLKEIHFDVSMIMWLPLVCLSLLVFVAANGASSVPFVVIGEIFAQHVRGPLVSFCIIVNWLMSFVAVLVFPYMMEYLRMYGALWVFSAVGTILATIVAVMMPETKGLSIETIIRLVYPTSFLSLRWLLSDEIANVALQLRELVGSNHPLLKTAKNLIYNGKTNMQAWGLIVLLVSKAAGYSPTISVMEEDKSAGVLHSQRALAEVTEMIRTSHLVHQGLINLQPLANSGNDLSFESDMIRGNKIALLCGDYLLGSASVELAKLRNQDLNELISSAFRDLSESNFIGDRDDQNNPLPSDPRQKNSEALQNYGDNFDNSMDVDNLSPMEMKGVMGNPEIEWAVRHILSAGSLLGKSCQGALKLAGLDEDLQKQGYLFGKNLALAWQACIDLEPFKFSTIPTGAQFSLVSAPVLFHLEYDPSLYEEIKKGSKSVDNIDYQLIHSEILKGPGLEKTRNLARKHCEAAMKYIKKYTSIT</sequence>
<evidence type="ECO:0000313" key="12">
    <source>
        <dbReference type="EMBL" id="SSX19357.1"/>
    </source>
</evidence>
<dbReference type="InterPro" id="IPR005828">
    <property type="entry name" value="MFS_sugar_transport-like"/>
</dbReference>
<feature type="domain" description="Major facilitator superfamily (MFS) profile" evidence="10">
    <location>
        <begin position="353"/>
        <end position="782"/>
    </location>
</feature>
<dbReference type="EMBL" id="UFQT01000067">
    <property type="protein sequence ID" value="SSX19357.1"/>
    <property type="molecule type" value="Genomic_DNA"/>
</dbReference>
<feature type="transmembrane region" description="Helical" evidence="9">
    <location>
        <begin position="450"/>
        <end position="471"/>
    </location>
</feature>
<gene>
    <name evidence="11" type="primary">CSON013479</name>
</gene>
<keyword evidence="5 9" id="KW-0812">Transmembrane</keyword>
<feature type="transmembrane region" description="Helical" evidence="9">
    <location>
        <begin position="728"/>
        <end position="750"/>
    </location>
</feature>
<dbReference type="Pfam" id="PF00083">
    <property type="entry name" value="Sugar_tr"/>
    <property type="match status" value="1"/>
</dbReference>
<dbReference type="InterPro" id="IPR044775">
    <property type="entry name" value="MFS_ERD6/Tret1-like"/>
</dbReference>
<keyword evidence="2" id="KW-0813">Transport</keyword>
<dbReference type="FunFam" id="1.20.1250.20:FF:000218">
    <property type="entry name" value="facilitated trehalose transporter Tret1"/>
    <property type="match status" value="1"/>
</dbReference>
<feature type="region of interest" description="Disordered" evidence="8">
    <location>
        <begin position="960"/>
        <end position="988"/>
    </location>
</feature>
<feature type="transmembrane region" description="Helical" evidence="9">
    <location>
        <begin position="626"/>
        <end position="646"/>
    </location>
</feature>
<dbReference type="InterPro" id="IPR005829">
    <property type="entry name" value="Sugar_transporter_CS"/>
</dbReference>
<dbReference type="VEuPathDB" id="VectorBase:CSON013479"/>
<dbReference type="AlphaFoldDB" id="A0A336K6J2"/>
<dbReference type="GO" id="GO:0051119">
    <property type="term" value="F:sugar transmembrane transporter activity"/>
    <property type="evidence" value="ECO:0007669"/>
    <property type="project" value="InterPro"/>
</dbReference>